<evidence type="ECO:0000313" key="9">
    <source>
        <dbReference type="Proteomes" id="UP001168575"/>
    </source>
</evidence>
<proteinExistence type="predicted"/>
<keyword evidence="6" id="KW-0949">S-adenosyl-L-methionine</keyword>
<evidence type="ECO:0000256" key="4">
    <source>
        <dbReference type="ARBA" id="ARBA00022603"/>
    </source>
</evidence>
<feature type="non-terminal residue" evidence="8">
    <location>
        <position position="131"/>
    </location>
</feature>
<dbReference type="InterPro" id="IPR029063">
    <property type="entry name" value="SAM-dependent_MTases_sf"/>
</dbReference>
<accession>A0AA43UBC3</accession>
<evidence type="ECO:0000256" key="6">
    <source>
        <dbReference type="ARBA" id="ARBA00022691"/>
    </source>
</evidence>
<dbReference type="Proteomes" id="UP001168575">
    <property type="component" value="Unassembled WGS sequence"/>
</dbReference>
<dbReference type="PROSITE" id="PS51625">
    <property type="entry name" value="SAM_MT_TRMB"/>
    <property type="match status" value="1"/>
</dbReference>
<dbReference type="Gene3D" id="3.40.50.150">
    <property type="entry name" value="Vaccinia Virus protein VP39"/>
    <property type="match status" value="1"/>
</dbReference>
<evidence type="ECO:0000256" key="1">
    <source>
        <dbReference type="ARBA" id="ARBA00000142"/>
    </source>
</evidence>
<evidence type="ECO:0000313" key="8">
    <source>
        <dbReference type="EMBL" id="MDO4842502.1"/>
    </source>
</evidence>
<dbReference type="EMBL" id="JAUMVS010000194">
    <property type="protein sequence ID" value="MDO4842502.1"/>
    <property type="molecule type" value="Genomic_DNA"/>
</dbReference>
<dbReference type="PANTHER" id="PTHR23417:SF14">
    <property type="entry name" value="PENTACOTRIPEPTIDE-REPEAT REGION OF PRORP DOMAIN-CONTAINING PROTEIN"/>
    <property type="match status" value="1"/>
</dbReference>
<dbReference type="PANTHER" id="PTHR23417">
    <property type="entry name" value="3-DEOXY-D-MANNO-OCTULOSONIC-ACID TRANSFERASE/TRNA GUANINE-N 7 - -METHYLTRANSFERASE"/>
    <property type="match status" value="1"/>
</dbReference>
<comment type="function">
    <text evidence="2">Catalyzes the formation of N(7)-methylguanine at position 46 (m7G46) in tRNA.</text>
</comment>
<organism evidence="8 9">
    <name type="scientific">Phoenicibacter congonensis</name>
    <dbReference type="NCBI Taxonomy" id="1944646"/>
    <lineage>
        <taxon>Bacteria</taxon>
        <taxon>Bacillati</taxon>
        <taxon>Actinomycetota</taxon>
        <taxon>Coriobacteriia</taxon>
        <taxon>Eggerthellales</taxon>
        <taxon>Eggerthellaceae</taxon>
        <taxon>Phoenicibacter</taxon>
    </lineage>
</organism>
<gene>
    <name evidence="8" type="ORF">Q3982_07500</name>
</gene>
<dbReference type="InterPro" id="IPR003358">
    <property type="entry name" value="tRNA_(Gua-N-7)_MeTrfase_Trmb"/>
</dbReference>
<dbReference type="GO" id="GO:0008176">
    <property type="term" value="F:tRNA (guanine(46)-N7)-methyltransferase activity"/>
    <property type="evidence" value="ECO:0007669"/>
    <property type="project" value="UniProtKB-EC"/>
</dbReference>
<dbReference type="AlphaFoldDB" id="A0AA43UBC3"/>
<evidence type="ECO:0000256" key="2">
    <source>
        <dbReference type="ARBA" id="ARBA00003015"/>
    </source>
</evidence>
<comment type="catalytic activity">
    <reaction evidence="1">
        <text>guanosine(46) in tRNA + S-adenosyl-L-methionine = N(7)-methylguanosine(46) in tRNA + S-adenosyl-L-homocysteine</text>
        <dbReference type="Rhea" id="RHEA:42708"/>
        <dbReference type="Rhea" id="RHEA-COMP:10188"/>
        <dbReference type="Rhea" id="RHEA-COMP:10189"/>
        <dbReference type="ChEBI" id="CHEBI:57856"/>
        <dbReference type="ChEBI" id="CHEBI:59789"/>
        <dbReference type="ChEBI" id="CHEBI:74269"/>
        <dbReference type="ChEBI" id="CHEBI:74480"/>
        <dbReference type="EC" id="2.1.1.33"/>
    </reaction>
</comment>
<sequence>MRLRHDPAAAPFVAAHERVLREEDAPAWRGKWRSLFGREQSASLHLEIGIGRGRFILNSSKALPDVCFLGLELRAEMVMQAIERVKELPDNLYLLQLNAQLLPELFAPGEIDVIYINFPDPWPRKKNAKRR</sequence>
<evidence type="ECO:0000256" key="7">
    <source>
        <dbReference type="ARBA" id="ARBA00022694"/>
    </source>
</evidence>
<keyword evidence="7" id="KW-0819">tRNA processing</keyword>
<comment type="caution">
    <text evidence="8">The sequence shown here is derived from an EMBL/GenBank/DDBJ whole genome shotgun (WGS) entry which is preliminary data.</text>
</comment>
<keyword evidence="5" id="KW-0808">Transferase</keyword>
<dbReference type="EC" id="2.1.1.33" evidence="3"/>
<protein>
    <recommendedName>
        <fullName evidence="3">tRNA (guanine(46)-N(7))-methyltransferase</fullName>
        <ecNumber evidence="3">2.1.1.33</ecNumber>
    </recommendedName>
</protein>
<reference evidence="8" key="1">
    <citation type="submission" date="2023-07" db="EMBL/GenBank/DDBJ databases">
        <title>Between Cages and Wild: Unraveling the Impact of Captivity on Animal Microbiomes and Antimicrobial Resistance.</title>
        <authorList>
            <person name="Schmartz G.P."/>
            <person name="Rehner J."/>
            <person name="Schuff M.J."/>
            <person name="Becker S.L."/>
            <person name="Kravczyk M."/>
            <person name="Gurevich A."/>
            <person name="Francke R."/>
            <person name="Mueller R."/>
            <person name="Keller V."/>
            <person name="Keller A."/>
        </authorList>
    </citation>
    <scope>NUCLEOTIDE SEQUENCE</scope>
    <source>
        <strain evidence="8">S12M_St_49</strain>
    </source>
</reference>
<keyword evidence="4" id="KW-0489">Methyltransferase</keyword>
<dbReference type="Pfam" id="PF02390">
    <property type="entry name" value="Methyltransf_4"/>
    <property type="match status" value="1"/>
</dbReference>
<dbReference type="GO" id="GO:0043527">
    <property type="term" value="C:tRNA methyltransferase complex"/>
    <property type="evidence" value="ECO:0007669"/>
    <property type="project" value="TreeGrafter"/>
</dbReference>
<evidence type="ECO:0000256" key="3">
    <source>
        <dbReference type="ARBA" id="ARBA00011977"/>
    </source>
</evidence>
<name>A0AA43UBC3_9ACTN</name>
<dbReference type="SUPFAM" id="SSF53335">
    <property type="entry name" value="S-adenosyl-L-methionine-dependent methyltransferases"/>
    <property type="match status" value="1"/>
</dbReference>
<evidence type="ECO:0000256" key="5">
    <source>
        <dbReference type="ARBA" id="ARBA00022679"/>
    </source>
</evidence>
<keyword evidence="9" id="KW-1185">Reference proteome</keyword>